<reference evidence="4" key="1">
    <citation type="submission" date="2016-10" db="EMBL/GenBank/DDBJ databases">
        <authorList>
            <person name="Varghese N."/>
            <person name="Submissions S."/>
        </authorList>
    </citation>
    <scope>NUCLEOTIDE SEQUENCE [LARGE SCALE GENOMIC DNA]</scope>
    <source>
        <strain evidence="4">CGMCC 1.6199</strain>
    </source>
</reference>
<keyword evidence="1" id="KW-1133">Transmembrane helix</keyword>
<dbReference type="EMBL" id="FNHF01000001">
    <property type="protein sequence ID" value="SDL98289.1"/>
    <property type="molecule type" value="Genomic_DNA"/>
</dbReference>
<feature type="transmembrane region" description="Helical" evidence="1">
    <location>
        <begin position="38"/>
        <end position="67"/>
    </location>
</feature>
<sequence>MKLLKNKWALLSLNLAVGLAFFLITAPALQLKHMINILFYFGACWLFVGIFLWTVHGGFFDGVVYGFRKSFERSFKRNDYLSENDTVPSEKVSISFVKAACFQGFCLLVLMLILLTRFYAA</sequence>
<feature type="domain" description="DUF3899" evidence="2">
    <location>
        <begin position="35"/>
        <end position="115"/>
    </location>
</feature>
<keyword evidence="1" id="KW-0472">Membrane</keyword>
<feature type="transmembrane region" description="Helical" evidence="1">
    <location>
        <begin position="99"/>
        <end position="120"/>
    </location>
</feature>
<dbReference type="Proteomes" id="UP000182347">
    <property type="component" value="Unassembled WGS sequence"/>
</dbReference>
<evidence type="ECO:0000256" key="1">
    <source>
        <dbReference type="SAM" id="Phobius"/>
    </source>
</evidence>
<keyword evidence="4" id="KW-1185">Reference proteome</keyword>
<organism evidence="3 4">
    <name type="scientific">Sediminibacillus halophilus</name>
    <dbReference type="NCBI Taxonomy" id="482461"/>
    <lineage>
        <taxon>Bacteria</taxon>
        <taxon>Bacillati</taxon>
        <taxon>Bacillota</taxon>
        <taxon>Bacilli</taxon>
        <taxon>Bacillales</taxon>
        <taxon>Bacillaceae</taxon>
        <taxon>Sediminibacillus</taxon>
    </lineage>
</organism>
<dbReference type="InterPro" id="IPR025007">
    <property type="entry name" value="DUF3899"/>
</dbReference>
<evidence type="ECO:0000259" key="2">
    <source>
        <dbReference type="Pfam" id="PF13038"/>
    </source>
</evidence>
<keyword evidence="1" id="KW-0812">Transmembrane</keyword>
<evidence type="ECO:0000313" key="4">
    <source>
        <dbReference type="Proteomes" id="UP000182347"/>
    </source>
</evidence>
<dbReference type="Pfam" id="PF13038">
    <property type="entry name" value="DUF3899"/>
    <property type="match status" value="1"/>
</dbReference>
<protein>
    <recommendedName>
        <fullName evidence="2">DUF3899 domain-containing protein</fullName>
    </recommendedName>
</protein>
<gene>
    <name evidence="3" type="ORF">SAMN05216244_1436</name>
</gene>
<evidence type="ECO:0000313" key="3">
    <source>
        <dbReference type="EMBL" id="SDL98289.1"/>
    </source>
</evidence>
<dbReference type="AlphaFoldDB" id="A0A1G9PHS3"/>
<dbReference type="RefSeq" id="WP_074598093.1">
    <property type="nucleotide sequence ID" value="NZ_FNHF01000001.1"/>
</dbReference>
<name>A0A1G9PHS3_9BACI</name>
<proteinExistence type="predicted"/>
<accession>A0A1G9PHS3</accession>